<dbReference type="EMBL" id="JAKROA010000004">
    <property type="protein sequence ID" value="KAL5107960.1"/>
    <property type="molecule type" value="Genomic_DNA"/>
</dbReference>
<reference evidence="2 3" key="1">
    <citation type="journal article" date="2022" name="Front. Cell. Infect. Microbiol.">
        <title>The Genomes of Two Strains of Taenia crassiceps the Animal Model for the Study of Human Cysticercosis.</title>
        <authorList>
            <person name="Bobes R.J."/>
            <person name="Estrada K."/>
            <person name="Rios-Valencia D.G."/>
            <person name="Calderon-Gallegos A."/>
            <person name="de la Torre P."/>
            <person name="Carrero J.C."/>
            <person name="Sanchez-Flores A."/>
            <person name="Laclette J.P."/>
        </authorList>
    </citation>
    <scope>NUCLEOTIDE SEQUENCE [LARGE SCALE GENOMIC DNA]</scope>
    <source>
        <strain evidence="2">WFUcys</strain>
    </source>
</reference>
<sequence length="114" mass="12188">MHNCAGIWTVPTPSEVTGGNPPTIAPSLSAEFGHRTCANLMRTVKSLAGLIHPRGGNHKMPPEVCNTVAPHDSKATLCFLTSLYTNFILPVRIKATDLCHTAQHIGSSSSKRTL</sequence>
<gene>
    <name evidence="1" type="ORF">TcWFU_004649</name>
    <name evidence="2" type="ORF">TcWFU_007197</name>
</gene>
<dbReference type="EMBL" id="JAKROA010000004">
    <property type="protein sequence ID" value="KAL5107672.1"/>
    <property type="molecule type" value="Genomic_DNA"/>
</dbReference>
<protein>
    <submittedName>
        <fullName evidence="2">Uncharacterized protein</fullName>
    </submittedName>
</protein>
<keyword evidence="3" id="KW-1185">Reference proteome</keyword>
<evidence type="ECO:0000313" key="3">
    <source>
        <dbReference type="Proteomes" id="UP001651158"/>
    </source>
</evidence>
<proteinExistence type="predicted"/>
<reference evidence="2" key="2">
    <citation type="submission" date="2024-12" db="EMBL/GenBank/DDBJ databases">
        <authorList>
            <person name="Estrada K."/>
            <person name="Bobes R.J."/>
            <person name="Sanchez-Flores A."/>
            <person name="Laclette J.P."/>
        </authorList>
    </citation>
    <scope>NUCLEOTIDE SEQUENCE</scope>
    <source>
        <strain evidence="2">WFUcys</strain>
        <tissue evidence="2">Peritoneal cavity of infected mice</tissue>
    </source>
</reference>
<accession>A0ABR4QE85</accession>
<evidence type="ECO:0000313" key="1">
    <source>
        <dbReference type="EMBL" id="KAL5107672.1"/>
    </source>
</evidence>
<name>A0ABR4QE85_9CEST</name>
<evidence type="ECO:0000313" key="2">
    <source>
        <dbReference type="EMBL" id="KAL5107960.1"/>
    </source>
</evidence>
<organism evidence="2 3">
    <name type="scientific">Taenia crassiceps</name>
    <dbReference type="NCBI Taxonomy" id="6207"/>
    <lineage>
        <taxon>Eukaryota</taxon>
        <taxon>Metazoa</taxon>
        <taxon>Spiralia</taxon>
        <taxon>Lophotrochozoa</taxon>
        <taxon>Platyhelminthes</taxon>
        <taxon>Cestoda</taxon>
        <taxon>Eucestoda</taxon>
        <taxon>Cyclophyllidea</taxon>
        <taxon>Taeniidae</taxon>
        <taxon>Taenia</taxon>
    </lineage>
</organism>
<comment type="caution">
    <text evidence="2">The sequence shown here is derived from an EMBL/GenBank/DDBJ whole genome shotgun (WGS) entry which is preliminary data.</text>
</comment>
<dbReference type="Proteomes" id="UP001651158">
    <property type="component" value="Unassembled WGS sequence"/>
</dbReference>